<accession>A0ACC0U6V5</accession>
<protein>
    <submittedName>
        <fullName evidence="1">Uncharacterized protein</fullName>
    </submittedName>
</protein>
<dbReference type="EMBL" id="JAGFNK010000149">
    <property type="protein sequence ID" value="KAI9464391.1"/>
    <property type="molecule type" value="Genomic_DNA"/>
</dbReference>
<name>A0ACC0U6V5_9AGAM</name>
<evidence type="ECO:0000313" key="2">
    <source>
        <dbReference type="Proteomes" id="UP001207468"/>
    </source>
</evidence>
<reference evidence="1" key="1">
    <citation type="submission" date="2021-03" db="EMBL/GenBank/DDBJ databases">
        <title>Evolutionary priming and transition to the ectomycorrhizal habit in an iconic lineage of mushroom-forming fungi: is preadaptation a requirement?</title>
        <authorList>
            <consortium name="DOE Joint Genome Institute"/>
            <person name="Looney B.P."/>
            <person name="Miyauchi S."/>
            <person name="Morin E."/>
            <person name="Drula E."/>
            <person name="Courty P.E."/>
            <person name="Chicoki N."/>
            <person name="Fauchery L."/>
            <person name="Kohler A."/>
            <person name="Kuo A."/>
            <person name="LaButti K."/>
            <person name="Pangilinan J."/>
            <person name="Lipzen A."/>
            <person name="Riley R."/>
            <person name="Andreopoulos W."/>
            <person name="He G."/>
            <person name="Johnson J."/>
            <person name="Barry K.W."/>
            <person name="Grigoriev I.V."/>
            <person name="Nagy L."/>
            <person name="Hibbett D."/>
            <person name="Henrissat B."/>
            <person name="Matheny P.B."/>
            <person name="Labbe J."/>
            <person name="Martin A.F."/>
        </authorList>
    </citation>
    <scope>NUCLEOTIDE SEQUENCE</scope>
    <source>
        <strain evidence="1">BPL698</strain>
    </source>
</reference>
<keyword evidence="2" id="KW-1185">Reference proteome</keyword>
<proteinExistence type="predicted"/>
<sequence>MPDSPQFNAKKTKMFDHKQFLNLVNDKGRAYRHQAKELISICRSLYAASEQCFRQDNKLSRALEECDKAIGLAVNSRLRTQAITDLGFRNAIRKLHDYETEYHPSRGESVKTSMNQAKDKDETNKKRKFLTQGEPFIVEFRILPTLPHTDPVIVRQALFSTSDVPEILWNFSHLDDGRRLALAEKPHFYEELPENLNAYVGTFHRRPKLECFRDRDSLFVLKSEERRVFFECSIPQAFDNVWVISNNMPASRGILIFRHIYGDLFGEAKVGDDFDFPPTLLCSRVVPDGGPEQFRLEAVDQTDDWRAIIAMIHKLLDANHTRIHFKPLTL</sequence>
<gene>
    <name evidence="1" type="ORF">F5148DRAFT_1368776</name>
</gene>
<organism evidence="1 2">
    <name type="scientific">Russula earlei</name>
    <dbReference type="NCBI Taxonomy" id="71964"/>
    <lineage>
        <taxon>Eukaryota</taxon>
        <taxon>Fungi</taxon>
        <taxon>Dikarya</taxon>
        <taxon>Basidiomycota</taxon>
        <taxon>Agaricomycotina</taxon>
        <taxon>Agaricomycetes</taxon>
        <taxon>Russulales</taxon>
        <taxon>Russulaceae</taxon>
        <taxon>Russula</taxon>
    </lineage>
</organism>
<dbReference type="Proteomes" id="UP001207468">
    <property type="component" value="Unassembled WGS sequence"/>
</dbReference>
<comment type="caution">
    <text evidence="1">The sequence shown here is derived from an EMBL/GenBank/DDBJ whole genome shotgun (WGS) entry which is preliminary data.</text>
</comment>
<evidence type="ECO:0000313" key="1">
    <source>
        <dbReference type="EMBL" id="KAI9464391.1"/>
    </source>
</evidence>